<comment type="catalytic activity">
    <reaction evidence="1 7 8">
        <text>Thiol-dependent hydrolysis of ester, thioester, amide, peptide and isopeptide bonds formed by the C-terminal Gly of ubiquitin (a 76-residue protein attached to proteins as an intracellular targeting signal).</text>
        <dbReference type="EC" id="3.4.19.12"/>
    </reaction>
</comment>
<dbReference type="OrthoDB" id="427186at2759"/>
<evidence type="ECO:0000256" key="4">
    <source>
        <dbReference type="ARBA" id="ARBA00022786"/>
    </source>
</evidence>
<dbReference type="Pfam" id="PF01088">
    <property type="entry name" value="Peptidase_C12"/>
    <property type="match status" value="1"/>
</dbReference>
<evidence type="ECO:0000256" key="2">
    <source>
        <dbReference type="ARBA" id="ARBA00009326"/>
    </source>
</evidence>
<dbReference type="InterPro" id="IPR036959">
    <property type="entry name" value="Peptidase_C12_UCH_sf"/>
</dbReference>
<dbReference type="EC" id="3.4.19.12" evidence="8"/>
<feature type="site" description="Transition state stabilizer" evidence="7">
    <location>
        <position position="90"/>
    </location>
</feature>
<dbReference type="PROSITE" id="PS00140">
    <property type="entry name" value="UCH_1"/>
    <property type="match status" value="1"/>
</dbReference>
<evidence type="ECO:0000256" key="8">
    <source>
        <dbReference type="RuleBase" id="RU361215"/>
    </source>
</evidence>
<reference evidence="10" key="1">
    <citation type="journal article" date="2019" name="Environ. Microbiol.">
        <title>Fungal ecological strategies reflected in gene transcription - a case study of two litter decomposers.</title>
        <authorList>
            <person name="Barbi F."/>
            <person name="Kohler A."/>
            <person name="Barry K."/>
            <person name="Baskaran P."/>
            <person name="Daum C."/>
            <person name="Fauchery L."/>
            <person name="Ihrmark K."/>
            <person name="Kuo A."/>
            <person name="LaButti K."/>
            <person name="Lipzen A."/>
            <person name="Morin E."/>
            <person name="Grigoriev I.V."/>
            <person name="Henrissat B."/>
            <person name="Lindahl B."/>
            <person name="Martin F."/>
        </authorList>
    </citation>
    <scope>NUCLEOTIDE SEQUENCE</scope>
    <source>
        <strain evidence="10">JB14</strain>
    </source>
</reference>
<dbReference type="GO" id="GO:0004843">
    <property type="term" value="F:cysteine-type deubiquitinase activity"/>
    <property type="evidence" value="ECO:0007669"/>
    <property type="project" value="UniProtKB-UniRule"/>
</dbReference>
<dbReference type="InterPro" id="IPR001578">
    <property type="entry name" value="Peptidase_C12_UCH"/>
</dbReference>
<dbReference type="GO" id="GO:0005737">
    <property type="term" value="C:cytoplasm"/>
    <property type="evidence" value="ECO:0007669"/>
    <property type="project" value="TreeGrafter"/>
</dbReference>
<dbReference type="PROSITE" id="PS52048">
    <property type="entry name" value="UCH_DOMAIN"/>
    <property type="match status" value="1"/>
</dbReference>
<evidence type="ECO:0000256" key="6">
    <source>
        <dbReference type="ARBA" id="ARBA00022807"/>
    </source>
</evidence>
<dbReference type="GO" id="GO:0006511">
    <property type="term" value="P:ubiquitin-dependent protein catabolic process"/>
    <property type="evidence" value="ECO:0007669"/>
    <property type="project" value="UniProtKB-UniRule"/>
</dbReference>
<dbReference type="PRINTS" id="PR00707">
    <property type="entry name" value="UBCTHYDRLASE"/>
</dbReference>
<comment type="similarity">
    <text evidence="2 7 8">Belongs to the peptidase C12 family.</text>
</comment>
<dbReference type="SUPFAM" id="SSF54001">
    <property type="entry name" value="Cysteine proteinases"/>
    <property type="match status" value="1"/>
</dbReference>
<evidence type="ECO:0000313" key="11">
    <source>
        <dbReference type="Proteomes" id="UP000799118"/>
    </source>
</evidence>
<dbReference type="CDD" id="cd09616">
    <property type="entry name" value="Peptidase_C12_UCH_L1_L3"/>
    <property type="match status" value="1"/>
</dbReference>
<keyword evidence="3 7" id="KW-0645">Protease</keyword>
<feature type="active site" description="Proton donor" evidence="7">
    <location>
        <position position="167"/>
    </location>
</feature>
<dbReference type="FunFam" id="3.40.532.10:FF:000006">
    <property type="entry name" value="Ubiquitin carboxyl-terminal hydrolase"/>
    <property type="match status" value="1"/>
</dbReference>
<sequence>MSRWIPLESNPEWANKAGLDKEEAQFSDIYGFDDELLALVPKPVKAVLLLFPITQALEIKRKEEDEEIQTTAQPLFKQKSNSEPVIWIKQTISNACGTIGLLHALANTGVKFTPSSPLAKFVEACKDKIPEERAKFLETTPLFAEIHEETASAGQSAVPTDLDTDLHFSCFVEAEIEGVPHVVELDGRRVGAMDRGKIEDGSDLLTEVAKLVKDDYIKSAAGSIQFSMTALGPPAEW</sequence>
<dbReference type="EMBL" id="ML769457">
    <property type="protein sequence ID" value="KAE9400352.1"/>
    <property type="molecule type" value="Genomic_DNA"/>
</dbReference>
<evidence type="ECO:0000256" key="5">
    <source>
        <dbReference type="ARBA" id="ARBA00022801"/>
    </source>
</evidence>
<keyword evidence="11" id="KW-1185">Reference proteome</keyword>
<accession>A0A6A4HN15</accession>
<organism evidence="10 11">
    <name type="scientific">Gymnopus androsaceus JB14</name>
    <dbReference type="NCBI Taxonomy" id="1447944"/>
    <lineage>
        <taxon>Eukaryota</taxon>
        <taxon>Fungi</taxon>
        <taxon>Dikarya</taxon>
        <taxon>Basidiomycota</taxon>
        <taxon>Agaricomycotina</taxon>
        <taxon>Agaricomycetes</taxon>
        <taxon>Agaricomycetidae</taxon>
        <taxon>Agaricales</taxon>
        <taxon>Marasmiineae</taxon>
        <taxon>Omphalotaceae</taxon>
        <taxon>Gymnopus</taxon>
    </lineage>
</organism>
<proteinExistence type="inferred from homology"/>
<protein>
    <recommendedName>
        <fullName evidence="8">Ubiquitin carboxyl-terminal hydrolase</fullName>
        <ecNumber evidence="8">3.4.19.12</ecNumber>
    </recommendedName>
</protein>
<dbReference type="PANTHER" id="PTHR10589:SF17">
    <property type="entry name" value="UBIQUITIN CARBOXYL-TERMINAL HYDROLASE"/>
    <property type="match status" value="1"/>
</dbReference>
<evidence type="ECO:0000256" key="7">
    <source>
        <dbReference type="PROSITE-ProRule" id="PRU01393"/>
    </source>
</evidence>
<feature type="domain" description="UCH catalytic" evidence="9">
    <location>
        <begin position="3"/>
        <end position="233"/>
    </location>
</feature>
<evidence type="ECO:0000256" key="3">
    <source>
        <dbReference type="ARBA" id="ARBA00022670"/>
    </source>
</evidence>
<keyword evidence="6 7" id="KW-0788">Thiol protease</keyword>
<evidence type="ECO:0000313" key="10">
    <source>
        <dbReference type="EMBL" id="KAE9400352.1"/>
    </source>
</evidence>
<dbReference type="Proteomes" id="UP000799118">
    <property type="component" value="Unassembled WGS sequence"/>
</dbReference>
<dbReference type="InterPro" id="IPR057254">
    <property type="entry name" value="UCH_AS"/>
</dbReference>
<feature type="site" description="Important for enzyme activity" evidence="7">
    <location>
        <position position="186"/>
    </location>
</feature>
<gene>
    <name evidence="10" type="ORF">BT96DRAFT_881349</name>
</gene>
<evidence type="ECO:0000259" key="9">
    <source>
        <dbReference type="PROSITE" id="PS52048"/>
    </source>
</evidence>
<dbReference type="InterPro" id="IPR038765">
    <property type="entry name" value="Papain-like_cys_pep_sf"/>
</dbReference>
<dbReference type="PANTHER" id="PTHR10589">
    <property type="entry name" value="UBIQUITIN CARBOXYL-TERMINAL HYDROLASE"/>
    <property type="match status" value="1"/>
</dbReference>
<name>A0A6A4HN15_9AGAR</name>
<evidence type="ECO:0000256" key="1">
    <source>
        <dbReference type="ARBA" id="ARBA00000707"/>
    </source>
</evidence>
<dbReference type="Gene3D" id="3.40.532.10">
    <property type="entry name" value="Peptidase C12, ubiquitin carboxyl-terminal hydrolase"/>
    <property type="match status" value="1"/>
</dbReference>
<keyword evidence="5 7" id="KW-0378">Hydrolase</keyword>
<dbReference type="GO" id="GO:0016579">
    <property type="term" value="P:protein deubiquitination"/>
    <property type="evidence" value="ECO:0007669"/>
    <property type="project" value="TreeGrafter"/>
</dbReference>
<feature type="active site" description="Nucleophile" evidence="7">
    <location>
        <position position="96"/>
    </location>
</feature>
<dbReference type="AlphaFoldDB" id="A0A6A4HN15"/>
<keyword evidence="4 7" id="KW-0833">Ubl conjugation pathway</keyword>